<evidence type="ECO:0000256" key="1">
    <source>
        <dbReference type="SAM" id="MobiDB-lite"/>
    </source>
</evidence>
<feature type="region of interest" description="Disordered" evidence="1">
    <location>
        <begin position="1"/>
        <end position="88"/>
    </location>
</feature>
<proteinExistence type="predicted"/>
<comment type="caution">
    <text evidence="2">The sequence shown here is derived from an EMBL/GenBank/DDBJ whole genome shotgun (WGS) entry which is preliminary data.</text>
</comment>
<evidence type="ECO:0000313" key="3">
    <source>
        <dbReference type="Proteomes" id="UP000820818"/>
    </source>
</evidence>
<gene>
    <name evidence="2" type="ORF">GHT06_017697</name>
</gene>
<keyword evidence="3" id="KW-1185">Reference proteome</keyword>
<accession>A0AAD5PQ88</accession>
<dbReference type="EMBL" id="WJBH02000007">
    <property type="protein sequence ID" value="KAI9555182.1"/>
    <property type="molecule type" value="Genomic_DNA"/>
</dbReference>
<dbReference type="AlphaFoldDB" id="A0AAD5PQ88"/>
<organism evidence="2 3">
    <name type="scientific">Daphnia sinensis</name>
    <dbReference type="NCBI Taxonomy" id="1820382"/>
    <lineage>
        <taxon>Eukaryota</taxon>
        <taxon>Metazoa</taxon>
        <taxon>Ecdysozoa</taxon>
        <taxon>Arthropoda</taxon>
        <taxon>Crustacea</taxon>
        <taxon>Branchiopoda</taxon>
        <taxon>Diplostraca</taxon>
        <taxon>Cladocera</taxon>
        <taxon>Anomopoda</taxon>
        <taxon>Daphniidae</taxon>
        <taxon>Daphnia</taxon>
        <taxon>Daphnia similis group</taxon>
    </lineage>
</organism>
<reference evidence="2 3" key="1">
    <citation type="submission" date="2022-05" db="EMBL/GenBank/DDBJ databases">
        <title>A multi-omics perspective on studying reproductive biology in Daphnia sinensis.</title>
        <authorList>
            <person name="Jia J."/>
        </authorList>
    </citation>
    <scope>NUCLEOTIDE SEQUENCE [LARGE SCALE GENOMIC DNA]</scope>
    <source>
        <strain evidence="2 3">WSL</strain>
    </source>
</reference>
<feature type="compositionally biased region" description="Basic and acidic residues" evidence="1">
    <location>
        <begin position="53"/>
        <end position="67"/>
    </location>
</feature>
<dbReference type="Proteomes" id="UP000820818">
    <property type="component" value="Linkage Group LG7"/>
</dbReference>
<evidence type="ECO:0000313" key="2">
    <source>
        <dbReference type="EMBL" id="KAI9555182.1"/>
    </source>
</evidence>
<name>A0AAD5PQ88_9CRUS</name>
<sequence>MRALDCSRVKKRSKSKSTWESFPRPAAEMEGTVRPNAINPPKNRMGKNRTTPRKAETSRETGLKLVRESLMTSPTAEHADINKATINK</sequence>
<protein>
    <submittedName>
        <fullName evidence="2">Uncharacterized protein</fullName>
    </submittedName>
</protein>